<dbReference type="Proteomes" id="UP000799755">
    <property type="component" value="Unassembled WGS sequence"/>
</dbReference>
<name>A0ACB6R198_9PLEO</name>
<protein>
    <submittedName>
        <fullName evidence="1">Uncharacterized protein</fullName>
    </submittedName>
</protein>
<evidence type="ECO:0000313" key="1">
    <source>
        <dbReference type="EMBL" id="KAF2472817.1"/>
    </source>
</evidence>
<organism evidence="1 2">
    <name type="scientific">Lindgomyces ingoldianus</name>
    <dbReference type="NCBI Taxonomy" id="673940"/>
    <lineage>
        <taxon>Eukaryota</taxon>
        <taxon>Fungi</taxon>
        <taxon>Dikarya</taxon>
        <taxon>Ascomycota</taxon>
        <taxon>Pezizomycotina</taxon>
        <taxon>Dothideomycetes</taxon>
        <taxon>Pleosporomycetidae</taxon>
        <taxon>Pleosporales</taxon>
        <taxon>Lindgomycetaceae</taxon>
        <taxon>Lindgomyces</taxon>
    </lineage>
</organism>
<keyword evidence="2" id="KW-1185">Reference proteome</keyword>
<gene>
    <name evidence="1" type="ORF">BDR25DRAFT_353137</name>
</gene>
<dbReference type="EMBL" id="MU003501">
    <property type="protein sequence ID" value="KAF2472817.1"/>
    <property type="molecule type" value="Genomic_DNA"/>
</dbReference>
<evidence type="ECO:0000313" key="2">
    <source>
        <dbReference type="Proteomes" id="UP000799755"/>
    </source>
</evidence>
<accession>A0ACB6R198</accession>
<comment type="caution">
    <text evidence="1">The sequence shown here is derived from an EMBL/GenBank/DDBJ whole genome shotgun (WGS) entry which is preliminary data.</text>
</comment>
<sequence>MSNSEDIVRLLVFWERGGWACRFCWAGREENTVVSAGLDEVPDFGVHSVRHARDCGYVALDDTLPTSIAHLSLQAIQKKKDFALPPPPLNKKIRQKRKTSMKRIFLYIKGDFVFAPDSEESPLLQQSSDHRKTNTLERTSSHLIDRHFGALGFI</sequence>
<proteinExistence type="predicted"/>
<reference evidence="1" key="1">
    <citation type="journal article" date="2020" name="Stud. Mycol.">
        <title>101 Dothideomycetes genomes: a test case for predicting lifestyles and emergence of pathogens.</title>
        <authorList>
            <person name="Haridas S."/>
            <person name="Albert R."/>
            <person name="Binder M."/>
            <person name="Bloem J."/>
            <person name="Labutti K."/>
            <person name="Salamov A."/>
            <person name="Andreopoulos B."/>
            <person name="Baker S."/>
            <person name="Barry K."/>
            <person name="Bills G."/>
            <person name="Bluhm B."/>
            <person name="Cannon C."/>
            <person name="Castanera R."/>
            <person name="Culley D."/>
            <person name="Daum C."/>
            <person name="Ezra D."/>
            <person name="Gonzalez J."/>
            <person name="Henrissat B."/>
            <person name="Kuo A."/>
            <person name="Liang C."/>
            <person name="Lipzen A."/>
            <person name="Lutzoni F."/>
            <person name="Magnuson J."/>
            <person name="Mondo S."/>
            <person name="Nolan M."/>
            <person name="Ohm R."/>
            <person name="Pangilinan J."/>
            <person name="Park H.-J."/>
            <person name="Ramirez L."/>
            <person name="Alfaro M."/>
            <person name="Sun H."/>
            <person name="Tritt A."/>
            <person name="Yoshinaga Y."/>
            <person name="Zwiers L.-H."/>
            <person name="Turgeon B."/>
            <person name="Goodwin S."/>
            <person name="Spatafora J."/>
            <person name="Crous P."/>
            <person name="Grigoriev I."/>
        </authorList>
    </citation>
    <scope>NUCLEOTIDE SEQUENCE</scope>
    <source>
        <strain evidence="1">ATCC 200398</strain>
    </source>
</reference>